<evidence type="ECO:0000313" key="3">
    <source>
        <dbReference type="Proteomes" id="UP000664991"/>
    </source>
</evidence>
<protein>
    <submittedName>
        <fullName evidence="2">Uncharacterized protein</fullName>
    </submittedName>
</protein>
<evidence type="ECO:0000313" key="2">
    <source>
        <dbReference type="EMBL" id="KAG5209439.1"/>
    </source>
</evidence>
<feature type="compositionally biased region" description="Basic and acidic residues" evidence="1">
    <location>
        <begin position="1"/>
        <end position="13"/>
    </location>
</feature>
<dbReference type="AlphaFoldDB" id="A0A836D205"/>
<feature type="region of interest" description="Disordered" evidence="1">
    <location>
        <begin position="1"/>
        <end position="62"/>
    </location>
</feature>
<dbReference type="EMBL" id="JAEMGP010000005">
    <property type="protein sequence ID" value="KAG5209439.1"/>
    <property type="molecule type" value="Genomic_DNA"/>
</dbReference>
<reference evidence="2 3" key="1">
    <citation type="submission" date="2020-12" db="EMBL/GenBank/DDBJ databases">
        <title>De novo assembly of Tibetan sheep genome.</title>
        <authorList>
            <person name="Li X."/>
        </authorList>
    </citation>
    <scope>NUCLEOTIDE SEQUENCE [LARGE SCALE GENOMIC DNA]</scope>
    <source>
        <tissue evidence="2">Heart</tissue>
    </source>
</reference>
<organism evidence="2 3">
    <name type="scientific">Ovis aries</name>
    <name type="common">Sheep</name>
    <dbReference type="NCBI Taxonomy" id="9940"/>
    <lineage>
        <taxon>Eukaryota</taxon>
        <taxon>Metazoa</taxon>
        <taxon>Chordata</taxon>
        <taxon>Craniata</taxon>
        <taxon>Vertebrata</taxon>
        <taxon>Euteleostomi</taxon>
        <taxon>Mammalia</taxon>
        <taxon>Eutheria</taxon>
        <taxon>Laurasiatheria</taxon>
        <taxon>Artiodactyla</taxon>
        <taxon>Ruminantia</taxon>
        <taxon>Pecora</taxon>
        <taxon>Bovidae</taxon>
        <taxon>Caprinae</taxon>
        <taxon>Ovis</taxon>
    </lineage>
</organism>
<sequence>MLHKEHPSASPHDEDGEGGGDGVRVAHQRSALDEDGEGGGDGVRVAHERSALDEDGEGGSDGVRVAHQRSALHEDEMPSLVPTAFKDCELLQVYSFESPLKEQGHSCFHRAYGALAPVVGDSLRFCRAGNGALSSKGEDPEARKDDVKCSHSHQQAHPSDFSAYAFGLCPTISSADKSTNPENRVQEERETLITTRTTFIGGT</sequence>
<accession>A0A836D205</accession>
<gene>
    <name evidence="2" type="ORF">JEQ12_017004</name>
</gene>
<feature type="compositionally biased region" description="Basic and acidic residues" evidence="1">
    <location>
        <begin position="136"/>
        <end position="149"/>
    </location>
</feature>
<comment type="caution">
    <text evidence="2">The sequence shown here is derived from an EMBL/GenBank/DDBJ whole genome shotgun (WGS) entry which is preliminary data.</text>
</comment>
<feature type="region of interest" description="Disordered" evidence="1">
    <location>
        <begin position="131"/>
        <end position="154"/>
    </location>
</feature>
<evidence type="ECO:0000256" key="1">
    <source>
        <dbReference type="SAM" id="MobiDB-lite"/>
    </source>
</evidence>
<proteinExistence type="predicted"/>
<dbReference type="Proteomes" id="UP000664991">
    <property type="component" value="Unassembled WGS sequence"/>
</dbReference>
<name>A0A836D205_SHEEP</name>